<dbReference type="PANTHER" id="PTHR20857:SF15">
    <property type="entry name" value="THIAMINE-PHOSPHATE SYNTHASE"/>
    <property type="match status" value="1"/>
</dbReference>
<dbReference type="GO" id="GO:0005737">
    <property type="term" value="C:cytoplasm"/>
    <property type="evidence" value="ECO:0007669"/>
    <property type="project" value="TreeGrafter"/>
</dbReference>
<dbReference type="PANTHER" id="PTHR20857">
    <property type="entry name" value="THIAMINE-PHOSPHATE PYROPHOSPHORYLASE"/>
    <property type="match status" value="1"/>
</dbReference>
<dbReference type="EC" id="2.5.1.3" evidence="9"/>
<feature type="binding site" evidence="9">
    <location>
        <position position="83"/>
    </location>
    <ligand>
        <name>Mg(2+)</name>
        <dbReference type="ChEBI" id="CHEBI:18420"/>
    </ligand>
</feature>
<dbReference type="SUPFAM" id="SSF51391">
    <property type="entry name" value="Thiamin phosphate synthase"/>
    <property type="match status" value="1"/>
</dbReference>
<reference evidence="13 14" key="1">
    <citation type="submission" date="2010-07" db="EMBL/GenBank/DDBJ databases">
        <title>The draft genome of Paenibacillus curdlanolyticus YK9.</title>
        <authorList>
            <consortium name="US DOE Joint Genome Institute (JGI-PGF)"/>
            <person name="Lucas S."/>
            <person name="Copeland A."/>
            <person name="Lapidus A."/>
            <person name="Cheng J.-F."/>
            <person name="Bruce D."/>
            <person name="Goodwin L."/>
            <person name="Pitluck S."/>
            <person name="Land M.L."/>
            <person name="Hauser L."/>
            <person name="Chang Y.-J."/>
            <person name="Jeffries C."/>
            <person name="Anderson I.J."/>
            <person name="Johnson E."/>
            <person name="Loganathan U."/>
            <person name="Mulhopadhyay B."/>
            <person name="Kyrpides N."/>
            <person name="Woyke T.J."/>
        </authorList>
    </citation>
    <scope>NUCLEOTIDE SEQUENCE [LARGE SCALE GENOMIC DNA]</scope>
    <source>
        <strain evidence="13 14">YK9</strain>
    </source>
</reference>
<dbReference type="eggNOG" id="COG0352">
    <property type="taxonomic scope" value="Bacteria"/>
</dbReference>
<evidence type="ECO:0000256" key="3">
    <source>
        <dbReference type="ARBA" id="ARBA00022723"/>
    </source>
</evidence>
<dbReference type="GO" id="GO:0000287">
    <property type="term" value="F:magnesium ion binding"/>
    <property type="evidence" value="ECO:0007669"/>
    <property type="project" value="UniProtKB-UniRule"/>
</dbReference>
<dbReference type="GO" id="GO:0009229">
    <property type="term" value="P:thiamine diphosphate biosynthetic process"/>
    <property type="evidence" value="ECO:0007669"/>
    <property type="project" value="UniProtKB-UniRule"/>
</dbReference>
<comment type="catalytic activity">
    <reaction evidence="8 9 10">
        <text>2-[(2R,5Z)-2-carboxy-4-methylthiazol-5(2H)-ylidene]ethyl phosphate + 4-amino-2-methyl-5-(diphosphooxymethyl)pyrimidine + 2 H(+) = thiamine phosphate + CO2 + diphosphate</text>
        <dbReference type="Rhea" id="RHEA:47844"/>
        <dbReference type="ChEBI" id="CHEBI:15378"/>
        <dbReference type="ChEBI" id="CHEBI:16526"/>
        <dbReference type="ChEBI" id="CHEBI:33019"/>
        <dbReference type="ChEBI" id="CHEBI:37575"/>
        <dbReference type="ChEBI" id="CHEBI:57841"/>
        <dbReference type="ChEBI" id="CHEBI:62899"/>
        <dbReference type="EC" id="2.5.1.3"/>
    </reaction>
</comment>
<evidence type="ECO:0000313" key="14">
    <source>
        <dbReference type="Proteomes" id="UP000005387"/>
    </source>
</evidence>
<evidence type="ECO:0000313" key="13">
    <source>
        <dbReference type="EMBL" id="EFM12894.1"/>
    </source>
</evidence>
<comment type="similarity">
    <text evidence="9 10">Belongs to the thiamine-phosphate synthase family.</text>
</comment>
<feature type="binding site" evidence="9">
    <location>
        <position position="179"/>
    </location>
    <ligand>
        <name>2-[(2R,5Z)-2-carboxy-4-methylthiazol-5(2H)-ylidene]ethyl phosphate</name>
        <dbReference type="ChEBI" id="CHEBI:62899"/>
    </ligand>
</feature>
<protein>
    <recommendedName>
        <fullName evidence="9">Thiamine-phosphate synthase</fullName>
        <shortName evidence="9">TP synthase</shortName>
        <shortName evidence="9">TPS</shortName>
        <ecNumber evidence="9">2.5.1.3</ecNumber>
    </recommendedName>
    <alternativeName>
        <fullName evidence="9">Thiamine-phosphate pyrophosphorylase</fullName>
        <shortName evidence="9">TMP pyrophosphorylase</shortName>
        <shortName evidence="9">TMP-PPase</shortName>
    </alternativeName>
</protein>
<evidence type="ECO:0000256" key="11">
    <source>
        <dbReference type="RuleBase" id="RU004253"/>
    </source>
</evidence>
<keyword evidence="14" id="KW-1185">Reference proteome</keyword>
<dbReference type="RefSeq" id="WP_006036422.1">
    <property type="nucleotide sequence ID" value="NZ_AEDD01000001.1"/>
</dbReference>
<proteinExistence type="inferred from homology"/>
<gene>
    <name evidence="9" type="primary">thiE</name>
    <name evidence="13" type="ORF">PaecuDRAFT_0405</name>
</gene>
<keyword evidence="4 9" id="KW-0460">Magnesium</keyword>
<dbReference type="Gene3D" id="3.20.20.70">
    <property type="entry name" value="Aldolase class I"/>
    <property type="match status" value="1"/>
</dbReference>
<comment type="pathway">
    <text evidence="1 9 11">Cofactor biosynthesis; thiamine diphosphate biosynthesis; thiamine phosphate from 4-amino-2-methyl-5-diphosphomethylpyrimidine and 4-methyl-5-(2-phosphoethyl)-thiazole: step 1/1.</text>
</comment>
<dbReference type="GO" id="GO:0009228">
    <property type="term" value="P:thiamine biosynthetic process"/>
    <property type="evidence" value="ECO:0007669"/>
    <property type="project" value="UniProtKB-KW"/>
</dbReference>
<evidence type="ECO:0000256" key="5">
    <source>
        <dbReference type="ARBA" id="ARBA00022977"/>
    </source>
</evidence>
<keyword evidence="5 9" id="KW-0784">Thiamine biosynthesis</keyword>
<keyword evidence="3 9" id="KW-0479">Metal-binding</keyword>
<dbReference type="EMBL" id="AEDD01000001">
    <property type="protein sequence ID" value="EFM12894.1"/>
    <property type="molecule type" value="Genomic_DNA"/>
</dbReference>
<sequence length="233" mass="25112">MSASQWQQEEQLRRLLSVYLIMGSNNCLKDPMVVLEEAIQGGITMFQYREKGSGALAGDERFSLASRLRGKCREHHIPFIVNDDVDLALALDADGVHVGQEDENASAVRRRIGADRILGVSAYDLPEAEAAIRMGADYLGVGPLYRTQTKEDAKAASGLDVIASMRMQHIRIPIVGIGGIRPDNAEQVIGAGADGVSVITAITHAGDERSATKALSDAVERGLHNRAKGGYFL</sequence>
<evidence type="ECO:0000256" key="8">
    <source>
        <dbReference type="ARBA" id="ARBA00047883"/>
    </source>
</evidence>
<dbReference type="InterPro" id="IPR013785">
    <property type="entry name" value="Aldolase_TIM"/>
</dbReference>
<dbReference type="STRING" id="717606.PaecuDRAFT_0405"/>
<dbReference type="Pfam" id="PF02581">
    <property type="entry name" value="TMP-TENI"/>
    <property type="match status" value="1"/>
</dbReference>
<feature type="binding site" evidence="9">
    <location>
        <begin position="147"/>
        <end position="149"/>
    </location>
    <ligand>
        <name>2-[(2R,5Z)-2-carboxy-4-methylthiazol-5(2H)-ylidene]ethyl phosphate</name>
        <dbReference type="ChEBI" id="CHEBI:62899"/>
    </ligand>
</feature>
<dbReference type="InterPro" id="IPR036206">
    <property type="entry name" value="ThiamineP_synth_sf"/>
</dbReference>
<feature type="binding site" evidence="9">
    <location>
        <position position="121"/>
    </location>
    <ligand>
        <name>4-amino-2-methyl-5-(diphosphooxymethyl)pyrimidine</name>
        <dbReference type="ChEBI" id="CHEBI:57841"/>
    </ligand>
</feature>
<dbReference type="CDD" id="cd00564">
    <property type="entry name" value="TMP_TenI"/>
    <property type="match status" value="1"/>
</dbReference>
<comment type="cofactor">
    <cofactor evidence="9">
        <name>Mg(2+)</name>
        <dbReference type="ChEBI" id="CHEBI:18420"/>
    </cofactor>
    <text evidence="9">Binds 1 Mg(2+) ion per subunit.</text>
</comment>
<comment type="function">
    <text evidence="9">Condenses 4-methyl-5-(beta-hydroxyethyl)thiazole monophosphate (THZ-P) and 2-methyl-4-amino-5-hydroxymethyl pyrimidine pyrophosphate (HMP-PP) to form thiamine monophosphate (TMP).</text>
</comment>
<evidence type="ECO:0000256" key="1">
    <source>
        <dbReference type="ARBA" id="ARBA00005165"/>
    </source>
</evidence>
<feature type="binding site" evidence="9">
    <location>
        <begin position="47"/>
        <end position="51"/>
    </location>
    <ligand>
        <name>4-amino-2-methyl-5-(diphosphooxymethyl)pyrimidine</name>
        <dbReference type="ChEBI" id="CHEBI:57841"/>
    </ligand>
</feature>
<evidence type="ECO:0000256" key="7">
    <source>
        <dbReference type="ARBA" id="ARBA00047851"/>
    </source>
</evidence>
<dbReference type="HAMAP" id="MF_00097">
    <property type="entry name" value="TMP_synthase"/>
    <property type="match status" value="1"/>
</dbReference>
<feature type="binding site" evidence="9">
    <location>
        <position position="102"/>
    </location>
    <ligand>
        <name>Mg(2+)</name>
        <dbReference type="ChEBI" id="CHEBI:18420"/>
    </ligand>
</feature>
<dbReference type="Proteomes" id="UP000005387">
    <property type="component" value="Unassembled WGS sequence"/>
</dbReference>
<dbReference type="InterPro" id="IPR022998">
    <property type="entry name" value="ThiamineP_synth_TenI"/>
</dbReference>
<feature type="binding site" evidence="9">
    <location>
        <begin position="199"/>
        <end position="200"/>
    </location>
    <ligand>
        <name>2-[(2R,5Z)-2-carboxy-4-methylthiazol-5(2H)-ylidene]ethyl phosphate</name>
        <dbReference type="ChEBI" id="CHEBI:62899"/>
    </ligand>
</feature>
<dbReference type="NCBIfam" id="TIGR00693">
    <property type="entry name" value="thiE"/>
    <property type="match status" value="1"/>
</dbReference>
<evidence type="ECO:0000256" key="4">
    <source>
        <dbReference type="ARBA" id="ARBA00022842"/>
    </source>
</evidence>
<keyword evidence="2 9" id="KW-0808">Transferase</keyword>
<accession>E0I3N0</accession>
<evidence type="ECO:0000256" key="9">
    <source>
        <dbReference type="HAMAP-Rule" id="MF_00097"/>
    </source>
</evidence>
<dbReference type="InterPro" id="IPR034291">
    <property type="entry name" value="TMP_synthase"/>
</dbReference>
<evidence type="ECO:0000259" key="12">
    <source>
        <dbReference type="Pfam" id="PF02581"/>
    </source>
</evidence>
<evidence type="ECO:0000256" key="10">
    <source>
        <dbReference type="RuleBase" id="RU003826"/>
    </source>
</evidence>
<evidence type="ECO:0000256" key="6">
    <source>
        <dbReference type="ARBA" id="ARBA00047334"/>
    </source>
</evidence>
<comment type="catalytic activity">
    <reaction evidence="7 9 10">
        <text>2-(2-carboxy-4-methylthiazol-5-yl)ethyl phosphate + 4-amino-2-methyl-5-(diphosphooxymethyl)pyrimidine + 2 H(+) = thiamine phosphate + CO2 + diphosphate</text>
        <dbReference type="Rhea" id="RHEA:47848"/>
        <dbReference type="ChEBI" id="CHEBI:15378"/>
        <dbReference type="ChEBI" id="CHEBI:16526"/>
        <dbReference type="ChEBI" id="CHEBI:33019"/>
        <dbReference type="ChEBI" id="CHEBI:37575"/>
        <dbReference type="ChEBI" id="CHEBI:57841"/>
        <dbReference type="ChEBI" id="CHEBI:62890"/>
        <dbReference type="EC" id="2.5.1.3"/>
    </reaction>
</comment>
<feature type="binding site" evidence="9">
    <location>
        <position position="150"/>
    </location>
    <ligand>
        <name>4-amino-2-methyl-5-(diphosphooxymethyl)pyrimidine</name>
        <dbReference type="ChEBI" id="CHEBI:57841"/>
    </ligand>
</feature>
<dbReference type="UniPathway" id="UPA00060">
    <property type="reaction ID" value="UER00141"/>
</dbReference>
<feature type="domain" description="Thiamine phosphate synthase/TenI" evidence="12">
    <location>
        <begin position="18"/>
        <end position="202"/>
    </location>
</feature>
<dbReference type="GO" id="GO:0004789">
    <property type="term" value="F:thiamine-phosphate diphosphorylase activity"/>
    <property type="evidence" value="ECO:0007669"/>
    <property type="project" value="UniProtKB-UniRule"/>
</dbReference>
<evidence type="ECO:0000256" key="2">
    <source>
        <dbReference type="ARBA" id="ARBA00022679"/>
    </source>
</evidence>
<name>E0I3N0_9BACL</name>
<dbReference type="FunFam" id="3.20.20.70:FF:000096">
    <property type="entry name" value="Thiamine-phosphate synthase"/>
    <property type="match status" value="1"/>
</dbReference>
<feature type="binding site" evidence="9">
    <location>
        <position position="82"/>
    </location>
    <ligand>
        <name>4-amino-2-methyl-5-(diphosphooxymethyl)pyrimidine</name>
        <dbReference type="ChEBI" id="CHEBI:57841"/>
    </ligand>
</feature>
<dbReference type="AlphaFoldDB" id="E0I3N0"/>
<comment type="catalytic activity">
    <reaction evidence="6 9 10">
        <text>4-methyl-5-(2-phosphooxyethyl)-thiazole + 4-amino-2-methyl-5-(diphosphooxymethyl)pyrimidine + H(+) = thiamine phosphate + diphosphate</text>
        <dbReference type="Rhea" id="RHEA:22328"/>
        <dbReference type="ChEBI" id="CHEBI:15378"/>
        <dbReference type="ChEBI" id="CHEBI:33019"/>
        <dbReference type="ChEBI" id="CHEBI:37575"/>
        <dbReference type="ChEBI" id="CHEBI:57841"/>
        <dbReference type="ChEBI" id="CHEBI:58296"/>
        <dbReference type="EC" id="2.5.1.3"/>
    </reaction>
</comment>
<dbReference type="OrthoDB" id="9812206at2"/>
<organism evidence="13 14">
    <name type="scientific">Paenibacillus curdlanolyticus YK9</name>
    <dbReference type="NCBI Taxonomy" id="717606"/>
    <lineage>
        <taxon>Bacteria</taxon>
        <taxon>Bacillati</taxon>
        <taxon>Bacillota</taxon>
        <taxon>Bacilli</taxon>
        <taxon>Bacillales</taxon>
        <taxon>Paenibacillaceae</taxon>
        <taxon>Paenibacillus</taxon>
    </lineage>
</organism>